<dbReference type="PANTHER" id="PTHR40072">
    <property type="entry name" value="MOLYBDOPTERIN-GUANINE DINUCLEOTIDE BIOSYNTHESIS ADAPTER PROTEIN-RELATED"/>
    <property type="match status" value="1"/>
</dbReference>
<dbReference type="InterPro" id="IPR052539">
    <property type="entry name" value="MGD_biosynthesis_adapter"/>
</dbReference>
<sequence length="225" mass="24354">MKVIHIAGWSGSGKTTFIRDLVDALAPLGPVGTIKHIGDHVCDLPTGKDTSLHYDAGASIAVGIDCEKTMITKRTISLSSALDHLSNTGIKYAVIEGFKSIPFQKVVIGDLDVPALIRNPEIKDVISILSSFDDYYTEEGLIKDLGENSEGIIMMSTGNSSHEISPDVCAHIEKEISFQNGVYGVRVRIQKPVIHPYHRFFIVALTDNAIHGSAVLTRCVAALQV</sequence>
<dbReference type="InterPro" id="IPR004435">
    <property type="entry name" value="MobB_dom"/>
</dbReference>
<dbReference type="GeneID" id="97547147"/>
<dbReference type="GO" id="GO:0005525">
    <property type="term" value="F:GTP binding"/>
    <property type="evidence" value="ECO:0007669"/>
    <property type="project" value="InterPro"/>
</dbReference>
<dbReference type="RefSeq" id="WP_109968851.1">
    <property type="nucleotide sequence ID" value="NZ_CP176093.1"/>
</dbReference>
<dbReference type="SUPFAM" id="SSF52540">
    <property type="entry name" value="P-loop containing nucleoside triphosphate hydrolases"/>
    <property type="match status" value="1"/>
</dbReference>
<dbReference type="OrthoDB" id="45235at2157"/>
<comment type="caution">
    <text evidence="2">The sequence shown here is derived from an EMBL/GenBank/DDBJ whole genome shotgun (WGS) entry which is preliminary data.</text>
</comment>
<gene>
    <name evidence="2" type="primary">mobB</name>
    <name evidence="2" type="ORF">DK846_10210</name>
</gene>
<dbReference type="Gene3D" id="3.40.50.300">
    <property type="entry name" value="P-loop containing nucleotide triphosphate hydrolases"/>
    <property type="match status" value="1"/>
</dbReference>
<evidence type="ECO:0000313" key="3">
    <source>
        <dbReference type="Proteomes" id="UP000245657"/>
    </source>
</evidence>
<dbReference type="InterPro" id="IPR027417">
    <property type="entry name" value="P-loop_NTPase"/>
</dbReference>
<keyword evidence="3" id="KW-1185">Reference proteome</keyword>
<dbReference type="EMBL" id="QGMY01000008">
    <property type="protein sequence ID" value="PWR71233.1"/>
    <property type="molecule type" value="Genomic_DNA"/>
</dbReference>
<reference evidence="2 3" key="1">
    <citation type="submission" date="2018-05" db="EMBL/GenBank/DDBJ databases">
        <title>Draft genome of Methanospirillum lacunae Ki8-1.</title>
        <authorList>
            <person name="Dueholm M.S."/>
            <person name="Nielsen P.H."/>
            <person name="Bakmann L.F."/>
            <person name="Otzen D.E."/>
        </authorList>
    </citation>
    <scope>NUCLEOTIDE SEQUENCE [LARGE SCALE GENOMIC DNA]</scope>
    <source>
        <strain evidence="2 3">Ki8-1</strain>
    </source>
</reference>
<evidence type="ECO:0000313" key="2">
    <source>
        <dbReference type="EMBL" id="PWR71233.1"/>
    </source>
</evidence>
<proteinExistence type="predicted"/>
<dbReference type="NCBIfam" id="TIGR00176">
    <property type="entry name" value="mobB"/>
    <property type="match status" value="1"/>
</dbReference>
<dbReference type="GO" id="GO:0006777">
    <property type="term" value="P:Mo-molybdopterin cofactor biosynthetic process"/>
    <property type="evidence" value="ECO:0007669"/>
    <property type="project" value="InterPro"/>
</dbReference>
<dbReference type="PANTHER" id="PTHR40072:SF1">
    <property type="entry name" value="MOLYBDOPTERIN-GUANINE DINUCLEOTIDE BIOSYNTHESIS ADAPTER PROTEIN"/>
    <property type="match status" value="1"/>
</dbReference>
<feature type="domain" description="Molybdopterin-guanine dinucleotide biosynthesis protein B (MobB)" evidence="1">
    <location>
        <begin position="3"/>
        <end position="109"/>
    </location>
</feature>
<evidence type="ECO:0000259" key="1">
    <source>
        <dbReference type="Pfam" id="PF03205"/>
    </source>
</evidence>
<accession>A0A2V2N7I7</accession>
<dbReference type="AlphaFoldDB" id="A0A2V2N7I7"/>
<protein>
    <submittedName>
        <fullName evidence="2">Molybdopterin-guanine dinucleotide biosynthesis protein B</fullName>
    </submittedName>
</protein>
<dbReference type="Proteomes" id="UP000245657">
    <property type="component" value="Unassembled WGS sequence"/>
</dbReference>
<dbReference type="Pfam" id="PF03205">
    <property type="entry name" value="MobB"/>
    <property type="match status" value="1"/>
</dbReference>
<organism evidence="2 3">
    <name type="scientific">Methanospirillum lacunae</name>
    <dbReference type="NCBI Taxonomy" id="668570"/>
    <lineage>
        <taxon>Archaea</taxon>
        <taxon>Methanobacteriati</taxon>
        <taxon>Methanobacteriota</taxon>
        <taxon>Stenosarchaea group</taxon>
        <taxon>Methanomicrobia</taxon>
        <taxon>Methanomicrobiales</taxon>
        <taxon>Methanospirillaceae</taxon>
        <taxon>Methanospirillum</taxon>
    </lineage>
</organism>
<name>A0A2V2N7I7_9EURY</name>